<dbReference type="Proteomes" id="UP000187012">
    <property type="component" value="Unassembled WGS sequence"/>
</dbReference>
<proteinExistence type="predicted"/>
<protein>
    <submittedName>
        <fullName evidence="1">Uncharacterized protein</fullName>
    </submittedName>
</protein>
<gene>
    <name evidence="1" type="ORF">BN2475_450137</name>
</gene>
<name>A0A1N7S920_9BURK</name>
<sequence length="55" mass="6166">MSGNGRARMSLSMHCGRGRIHVVLVNPQFRAIACPDNFASKLSERDYMPHHSGIR</sequence>
<dbReference type="AlphaFoldDB" id="A0A1N7S920"/>
<evidence type="ECO:0000313" key="2">
    <source>
        <dbReference type="Proteomes" id="UP000187012"/>
    </source>
</evidence>
<reference evidence="1 2" key="1">
    <citation type="submission" date="2016-12" db="EMBL/GenBank/DDBJ databases">
        <authorList>
            <person name="Song W.-J."/>
            <person name="Kurnit D.M."/>
        </authorList>
    </citation>
    <scope>NUCLEOTIDE SEQUENCE [LARGE SCALE GENOMIC DNA]</scope>
    <source>
        <strain evidence="1 2">STM7296</strain>
    </source>
</reference>
<accession>A0A1N7S920</accession>
<dbReference type="EMBL" id="CYGX02000045">
    <property type="protein sequence ID" value="SIT43909.1"/>
    <property type="molecule type" value="Genomic_DNA"/>
</dbReference>
<organism evidence="1 2">
    <name type="scientific">Paraburkholderia ribeironis</name>
    <dbReference type="NCBI Taxonomy" id="1247936"/>
    <lineage>
        <taxon>Bacteria</taxon>
        <taxon>Pseudomonadati</taxon>
        <taxon>Pseudomonadota</taxon>
        <taxon>Betaproteobacteria</taxon>
        <taxon>Burkholderiales</taxon>
        <taxon>Burkholderiaceae</taxon>
        <taxon>Paraburkholderia</taxon>
    </lineage>
</organism>
<dbReference type="STRING" id="1247936.BN2475_450137"/>
<evidence type="ECO:0000313" key="1">
    <source>
        <dbReference type="EMBL" id="SIT43909.1"/>
    </source>
</evidence>
<keyword evidence="2" id="KW-1185">Reference proteome</keyword>